<dbReference type="SUPFAM" id="SSF53448">
    <property type="entry name" value="Nucleotide-diphospho-sugar transferases"/>
    <property type="match status" value="1"/>
</dbReference>
<proteinExistence type="predicted"/>
<dbReference type="InterPro" id="IPR029044">
    <property type="entry name" value="Nucleotide-diphossugar_trans"/>
</dbReference>
<accession>A0A0P0YWV9</accession>
<dbReference type="Gene3D" id="3.40.50.150">
    <property type="entry name" value="Vaccinia Virus protein VP39"/>
    <property type="match status" value="1"/>
</dbReference>
<protein>
    <submittedName>
        <fullName evidence="2">Polysaccharide biosynthesis protein</fullName>
    </submittedName>
</protein>
<evidence type="ECO:0000259" key="1">
    <source>
        <dbReference type="Pfam" id="PF08242"/>
    </source>
</evidence>
<dbReference type="Pfam" id="PF14307">
    <property type="entry name" value="Glyco_tran_WbsX"/>
    <property type="match status" value="1"/>
</dbReference>
<dbReference type="SUPFAM" id="SSF53335">
    <property type="entry name" value="S-adenosyl-L-methionine-dependent methyltransferases"/>
    <property type="match status" value="1"/>
</dbReference>
<dbReference type="CDD" id="cd02440">
    <property type="entry name" value="AdoMet_MTases"/>
    <property type="match status" value="1"/>
</dbReference>
<dbReference type="InterPro" id="IPR029063">
    <property type="entry name" value="SAM-dependent_MTases_sf"/>
</dbReference>
<dbReference type="EMBL" id="LC066370">
    <property type="protein sequence ID" value="BAT25714.1"/>
    <property type="molecule type" value="Genomic_DNA"/>
</dbReference>
<sequence>MHSDLIDSGYVLHEGSNVWMRNGYDSIQYSDGDDFENGLARALSNVSDLSVLSDELRRYCVDWPSTYHLSAQRANLLRPLADTLTGSILEIGAGCGAITRFLGELGADVLALEGTARRAEIARLRTHDLDNVTVLAERFGDFQTSRKFDVITLIGVLEYANLFTPGDQPHIEMLRQARKLLKPNGRLIIAIENQLGLKYFSGAPEDHLGTVMYGVEDRYRTNEPQTFGRAALENAIRSAGWASTEFLAPFPDYKLPRSIVSQRGFEDETFDGAALASQSVAYDPQMPPATAFSLDLAWPVLSRNGLALDMANSFLVVAHDGNFSFSNERTLAWHYSTNRVKRFCKQSEFVRGEEGKLWVNTRLLGSPDDSNARSDTPLTLTVSDIAPYASGKTLGQELASLLAQDNWSSADIAKSFFKYIIAVEQIVSRETGATVRIASEKTEVGSAYFDLNPNNIILKIDGTFEKIDQEWSFDGPVTSGYLVFRSVINILSAVERLGSSPDLQEITPYSFMKLVFDRLGWTLAEADLRDYVSAETSIRRQVFGIDAHERDLSTWLHTWVPGRPSIFALAATRARELSALAEERSARQIQIAELTKSVDVATARLIQSEKARTELSDLGTSLGAANAELIAVRTANAHLHGEVERLRDYNQALLNSTSWRFSSPVRFLGHQIWRVRRMLDVAPLISNRLGGPSNVARRAASLLKQEGLTGIRSRLRHVVMEVDSQTTAPGIAIEPPRVTVPAPALVIPWYIDPAQGDTSSDIATDGPRICVILRIRANDELDILVERLRHIPREFSVHIIAEVDDRALHKGFQDKLPQAVRISTQTADHGESTQAIVGELLRNELSGYDIVGLFHDLDGGKRKTGAHAGSDPELDCLLGDASAIRQIITRLAEDADAIFAVEDAEALRKRFERPADAAYDLGGEGLPAPAADAVEHLAMWARADRLSTILETLGDVLPRGERTGLRVLNVTRGDSIKDYRQHEEQVDYRQSILYQDIKVLAYYLPQFHTTPENDEWHGKGFTEWTKVRAANPLFEGHYQQHIPHDDLGYYILDNPTVLHQQADMMQAAGIHGMIFYHYWFGGRMILEEPAQMLLENADIDMPFCFCWANENWTRRWDGNEKEILLGQKYSPDDARAFIRYLIPFFKDHRYIRVEGRPALYVYRPSDLPTDVRYVDIWKEECEQAGLPSPYLVSVLTRGALDPREFGMDAGVERVLHDWTGGAVAERKNNLRPYTQINGTVLDYGDVARFYSSQTDPKEFTYFRSLVPIWDNTARYGNGGYVIDASTPQLFQGWLEAAIAYSRDNLPADRRFVIVNAWNEWAEGAHLEPDTRYGYAYLNAVGRALSIQSYEQQATRSIASTQPVALTIMCTSALRSALRDNPTLAKRFEHVLSRVKDLPHVAVHLDDSSRDLFPTLADTSGTSEGIEFELEISRPSVFAPDAIGKMVQAALAHPDASIVCNEYHGDPSVIDVEPNNALRTEDALRQPMMLRRSAGSPIQRAKFCMATEAWCFPLSADSLPAEDLTKVTTVVRVHTKSDLQLLRRALSCLCVMRNCLSIPMIAAQDFLPAQVDQLDEIIADLPWREGCAPIITQYFSEDSKGDLRSTMLNESLKNIRDGYAGILDYDDLLFPDAYGWLIDRLATTGKAVSFGRVYSSLYSNQRSIIIARKKIYTSRVDYAGFVNNNHAPNHSFLMDMSLIDMTATIYYPDQKYMEDYFLLLQLFGERNVDWDSLAADYYVGDYIHSIDRVQTLALTDEDTRAALIETYDYRRDELRVSFMQRQLMKQISMEREGAGA</sequence>
<dbReference type="Gene3D" id="3.20.20.80">
    <property type="entry name" value="Glycosidases"/>
    <property type="match status" value="1"/>
</dbReference>
<reference evidence="2" key="1">
    <citation type="journal article" date="2015" name="Proc. Natl. Acad. Sci. U.S.A.">
        <title>Bacterial clade with the ribosomal RNA operon on a small plasmid rather than the chromosome.</title>
        <authorList>
            <person name="Anda M."/>
            <person name="Ohtsubo Y."/>
            <person name="Okubo T."/>
            <person name="Sugawara M."/>
            <person name="Nagata Y."/>
            <person name="Tsuda M."/>
            <person name="Minamisawa K."/>
            <person name="Mitsui H."/>
        </authorList>
    </citation>
    <scope>NUCLEOTIDE SEQUENCE</scope>
    <source>
        <strain evidence="2">DSM 21988</strain>
    </source>
</reference>
<feature type="domain" description="Methyltransferase type 12" evidence="1">
    <location>
        <begin position="89"/>
        <end position="187"/>
    </location>
</feature>
<dbReference type="RefSeq" id="WP_060600088.1">
    <property type="nucleotide sequence ID" value="NZ_BBWQ01000001.1"/>
</dbReference>
<dbReference type="PANTHER" id="PTHR41244">
    <property type="entry name" value="RHAMNAN SYNTHESIS F"/>
    <property type="match status" value="1"/>
</dbReference>
<dbReference type="CDD" id="cd11579">
    <property type="entry name" value="Glyco_tran_WbsX"/>
    <property type="match status" value="1"/>
</dbReference>
<dbReference type="PANTHER" id="PTHR41244:SF1">
    <property type="entry name" value="GLYCOSYLTRANSFERASE"/>
    <property type="match status" value="1"/>
</dbReference>
<evidence type="ECO:0000313" key="2">
    <source>
        <dbReference type="EMBL" id="BAT25714.1"/>
    </source>
</evidence>
<name>A0A0P0YWV9_9HYPH</name>
<dbReference type="InterPro" id="IPR032719">
    <property type="entry name" value="WbsX"/>
</dbReference>
<dbReference type="InterPro" id="IPR013217">
    <property type="entry name" value="Methyltransf_12"/>
</dbReference>
<organism evidence="2">
    <name type="scientific">Aureimonas altamirensis</name>
    <dbReference type="NCBI Taxonomy" id="370622"/>
    <lineage>
        <taxon>Bacteria</taxon>
        <taxon>Pseudomonadati</taxon>
        <taxon>Pseudomonadota</taxon>
        <taxon>Alphaproteobacteria</taxon>
        <taxon>Hyphomicrobiales</taxon>
        <taxon>Aurantimonadaceae</taxon>
        <taxon>Aureimonas</taxon>
    </lineage>
</organism>
<dbReference type="Pfam" id="PF08242">
    <property type="entry name" value="Methyltransf_12"/>
    <property type="match status" value="1"/>
</dbReference>